<evidence type="ECO:0000259" key="5">
    <source>
        <dbReference type="Pfam" id="PF00775"/>
    </source>
</evidence>
<keyword evidence="2 6" id="KW-0223">Dioxygenase</keyword>
<protein>
    <submittedName>
        <fullName evidence="6">Intradiol ring-cleavage dioxygenase</fullName>
    </submittedName>
</protein>
<comment type="similarity">
    <text evidence="1">Belongs to the intradiol ring-cleavage dioxygenase family.</text>
</comment>
<dbReference type="CDD" id="cd00421">
    <property type="entry name" value="intradiol_dioxygenase"/>
    <property type="match status" value="1"/>
</dbReference>
<proteinExistence type="inferred from homology"/>
<dbReference type="eggNOG" id="COG3485">
    <property type="taxonomic scope" value="Bacteria"/>
</dbReference>
<organism evidence="6 7">
    <name type="scientific">Plesiocystis pacifica SIR-1</name>
    <dbReference type="NCBI Taxonomy" id="391625"/>
    <lineage>
        <taxon>Bacteria</taxon>
        <taxon>Pseudomonadati</taxon>
        <taxon>Myxococcota</taxon>
        <taxon>Polyangia</taxon>
        <taxon>Nannocystales</taxon>
        <taxon>Nannocystaceae</taxon>
        <taxon>Plesiocystis</taxon>
    </lineage>
</organism>
<evidence type="ECO:0000256" key="1">
    <source>
        <dbReference type="ARBA" id="ARBA00007825"/>
    </source>
</evidence>
<comment type="caution">
    <text evidence="6">The sequence shown here is derived from an EMBL/GenBank/DDBJ whole genome shotgun (WGS) entry which is preliminary data.</text>
</comment>
<sequence>MVRTGQLVGVVALGGCEGTGADEGASADQGGSDGLDEGSEDELGEDAETTSEDGGPSCAPSTEQTAGPFPQDGFERSALDLYGHEGVPFTLDGQVFDEQCQPIADAVVLLWHASPSPPGVRPASTAPDPEYVSAIYDHEAQADAETPDGQAVPTGEQMYYGWVRTDAAGRYAFSSLRPGWYLNGASYRTSHLHLRVFVDGALRVTTQLYFPDDEFNDSDGIFASCEGACTMSLDGDAASFDLVAGP</sequence>
<dbReference type="PANTHER" id="PTHR33711:SF10">
    <property type="entry name" value="INTRADIOL RING-CLEAVAGE DIOXYGENASES DOMAIN-CONTAINING PROTEIN"/>
    <property type="match status" value="1"/>
</dbReference>
<dbReference type="PANTHER" id="PTHR33711">
    <property type="entry name" value="DIOXYGENASE, PUTATIVE (AFU_ORTHOLOGUE AFUA_2G02910)-RELATED"/>
    <property type="match status" value="1"/>
</dbReference>
<keyword evidence="7" id="KW-1185">Reference proteome</keyword>
<keyword evidence="3" id="KW-0560">Oxidoreductase</keyword>
<dbReference type="Proteomes" id="UP000005801">
    <property type="component" value="Unassembled WGS sequence"/>
</dbReference>
<dbReference type="AlphaFoldDB" id="A6GAK7"/>
<evidence type="ECO:0000256" key="2">
    <source>
        <dbReference type="ARBA" id="ARBA00022964"/>
    </source>
</evidence>
<dbReference type="GO" id="GO:0016702">
    <property type="term" value="F:oxidoreductase activity, acting on single donors with incorporation of molecular oxygen, incorporation of two atoms of oxygen"/>
    <property type="evidence" value="ECO:0007669"/>
    <property type="project" value="InterPro"/>
</dbReference>
<dbReference type="STRING" id="391625.PPSIR1_19539"/>
<dbReference type="InterPro" id="IPR015889">
    <property type="entry name" value="Intradiol_dOase_core"/>
</dbReference>
<name>A6GAK7_9BACT</name>
<evidence type="ECO:0000256" key="4">
    <source>
        <dbReference type="SAM" id="MobiDB-lite"/>
    </source>
</evidence>
<feature type="compositionally biased region" description="Acidic residues" evidence="4">
    <location>
        <begin position="34"/>
        <end position="51"/>
    </location>
</feature>
<gene>
    <name evidence="6" type="ORF">PPSIR1_19539</name>
</gene>
<feature type="domain" description="Intradiol ring-cleavage dioxygenases" evidence="5">
    <location>
        <begin position="160"/>
        <end position="224"/>
    </location>
</feature>
<feature type="region of interest" description="Disordered" evidence="4">
    <location>
        <begin position="16"/>
        <end position="75"/>
    </location>
</feature>
<evidence type="ECO:0000313" key="7">
    <source>
        <dbReference type="Proteomes" id="UP000005801"/>
    </source>
</evidence>
<dbReference type="Gene3D" id="2.60.130.10">
    <property type="entry name" value="Aromatic compound dioxygenase"/>
    <property type="match status" value="1"/>
</dbReference>
<evidence type="ECO:0000313" key="6">
    <source>
        <dbReference type="EMBL" id="EDM77069.1"/>
    </source>
</evidence>
<dbReference type="SUPFAM" id="SSF49482">
    <property type="entry name" value="Aromatic compound dioxygenase"/>
    <property type="match status" value="1"/>
</dbReference>
<dbReference type="InterPro" id="IPR050770">
    <property type="entry name" value="Intradiol_RC_Dioxygenase"/>
</dbReference>
<reference evidence="6 7" key="1">
    <citation type="submission" date="2007-06" db="EMBL/GenBank/DDBJ databases">
        <authorList>
            <person name="Shimkets L."/>
            <person name="Ferriera S."/>
            <person name="Johnson J."/>
            <person name="Kravitz S."/>
            <person name="Beeson K."/>
            <person name="Sutton G."/>
            <person name="Rogers Y.-H."/>
            <person name="Friedman R."/>
            <person name="Frazier M."/>
            <person name="Venter J.C."/>
        </authorList>
    </citation>
    <scope>NUCLEOTIDE SEQUENCE [LARGE SCALE GENOMIC DNA]</scope>
    <source>
        <strain evidence="6 7">SIR-1</strain>
    </source>
</reference>
<dbReference type="Pfam" id="PF00775">
    <property type="entry name" value="Dioxygenase_C"/>
    <property type="match status" value="1"/>
</dbReference>
<dbReference type="PROSITE" id="PS51257">
    <property type="entry name" value="PROKAR_LIPOPROTEIN"/>
    <property type="match status" value="1"/>
</dbReference>
<evidence type="ECO:0000256" key="3">
    <source>
        <dbReference type="ARBA" id="ARBA00023002"/>
    </source>
</evidence>
<dbReference type="GO" id="GO:0005506">
    <property type="term" value="F:iron ion binding"/>
    <property type="evidence" value="ECO:0007669"/>
    <property type="project" value="InterPro"/>
</dbReference>
<dbReference type="InterPro" id="IPR000627">
    <property type="entry name" value="Intradiol_dOase_C"/>
</dbReference>
<accession>A6GAK7</accession>
<dbReference type="EMBL" id="ABCS01000052">
    <property type="protein sequence ID" value="EDM77069.1"/>
    <property type="molecule type" value="Genomic_DNA"/>
</dbReference>